<dbReference type="EC" id="4.2.1.75" evidence="3 9"/>
<gene>
    <name evidence="12" type="ORF">EBQ34_05935</name>
</gene>
<dbReference type="SUPFAM" id="SSF69618">
    <property type="entry name" value="HemD-like"/>
    <property type="match status" value="1"/>
</dbReference>
<feature type="domain" description="Tetrapyrrole biosynthesis uroporphyrinogen III synthase" evidence="11">
    <location>
        <begin position="56"/>
        <end position="195"/>
    </location>
</feature>
<comment type="catalytic activity">
    <reaction evidence="8 9">
        <text>hydroxymethylbilane = uroporphyrinogen III + H2O</text>
        <dbReference type="Rhea" id="RHEA:18965"/>
        <dbReference type="ChEBI" id="CHEBI:15377"/>
        <dbReference type="ChEBI" id="CHEBI:57308"/>
        <dbReference type="ChEBI" id="CHEBI:57845"/>
        <dbReference type="EC" id="4.2.1.75"/>
    </reaction>
</comment>
<dbReference type="CDD" id="cd06578">
    <property type="entry name" value="HemD"/>
    <property type="match status" value="1"/>
</dbReference>
<feature type="region of interest" description="Disordered" evidence="10">
    <location>
        <begin position="196"/>
        <end position="216"/>
    </location>
</feature>
<evidence type="ECO:0000313" key="13">
    <source>
        <dbReference type="Proteomes" id="UP000275180"/>
    </source>
</evidence>
<proteinExistence type="inferred from homology"/>
<comment type="function">
    <text evidence="6 9">Catalyzes cyclization of the linear tetrapyrrole, hydroxymethylbilane, to the macrocyclic uroporphyrinogen III.</text>
</comment>
<dbReference type="GO" id="GO:0004852">
    <property type="term" value="F:uroporphyrinogen-III synthase activity"/>
    <property type="evidence" value="ECO:0007669"/>
    <property type="project" value="UniProtKB-UniRule"/>
</dbReference>
<evidence type="ECO:0000313" key="12">
    <source>
        <dbReference type="EMBL" id="RMX15733.1"/>
    </source>
</evidence>
<dbReference type="EMBL" id="RDQJ01000006">
    <property type="protein sequence ID" value="RMX15733.1"/>
    <property type="molecule type" value="Genomic_DNA"/>
</dbReference>
<dbReference type="InterPro" id="IPR036108">
    <property type="entry name" value="4pyrrol_syn_uPrphyn_synt_sf"/>
</dbReference>
<comment type="caution">
    <text evidence="12">The sequence shown here is derived from an EMBL/GenBank/DDBJ whole genome shotgun (WGS) entry which is preliminary data.</text>
</comment>
<dbReference type="Proteomes" id="UP000275180">
    <property type="component" value="Unassembled WGS sequence"/>
</dbReference>
<comment type="pathway">
    <text evidence="1 9">Porphyrin-containing compound metabolism; protoporphyrin-IX biosynthesis; coproporphyrinogen-III from 5-aminolevulinate: step 3/4.</text>
</comment>
<evidence type="ECO:0000256" key="9">
    <source>
        <dbReference type="RuleBase" id="RU366031"/>
    </source>
</evidence>
<dbReference type="OrthoDB" id="9787650at2"/>
<dbReference type="Pfam" id="PF02602">
    <property type="entry name" value="HEM4"/>
    <property type="match status" value="1"/>
</dbReference>
<dbReference type="PANTHER" id="PTHR38042:SF1">
    <property type="entry name" value="UROPORPHYRINOGEN-III SYNTHASE, CHLOROPLASTIC"/>
    <property type="match status" value="1"/>
</dbReference>
<feature type="compositionally biased region" description="Low complexity" evidence="10">
    <location>
        <begin position="196"/>
        <end position="212"/>
    </location>
</feature>
<keyword evidence="4 9" id="KW-0456">Lyase</keyword>
<dbReference type="InterPro" id="IPR003754">
    <property type="entry name" value="4pyrrol_synth_uPrphyn_synth"/>
</dbReference>
<evidence type="ECO:0000256" key="1">
    <source>
        <dbReference type="ARBA" id="ARBA00004772"/>
    </source>
</evidence>
<dbReference type="AlphaFoldDB" id="A0A3M6RKE0"/>
<protein>
    <recommendedName>
        <fullName evidence="7 9">Uroporphyrinogen-III synthase</fullName>
        <ecNumber evidence="3 9">4.2.1.75</ecNumber>
    </recommendedName>
</protein>
<dbReference type="Gene3D" id="3.40.50.10090">
    <property type="match status" value="2"/>
</dbReference>
<evidence type="ECO:0000256" key="2">
    <source>
        <dbReference type="ARBA" id="ARBA00008133"/>
    </source>
</evidence>
<evidence type="ECO:0000256" key="5">
    <source>
        <dbReference type="ARBA" id="ARBA00023244"/>
    </source>
</evidence>
<reference evidence="12 13" key="1">
    <citation type="submission" date="2018-10" db="EMBL/GenBank/DDBJ databases">
        <title>Comamonadaceae CDC group NO-1 genome sequencing and assembly.</title>
        <authorList>
            <person name="Bernier A.-M."/>
            <person name="Bernard K."/>
        </authorList>
    </citation>
    <scope>NUCLEOTIDE SEQUENCE [LARGE SCALE GENOMIC DNA]</scope>
    <source>
        <strain evidence="12 13">NML180582</strain>
    </source>
</reference>
<dbReference type="PANTHER" id="PTHR38042">
    <property type="entry name" value="UROPORPHYRINOGEN-III SYNTHASE, CHLOROPLASTIC"/>
    <property type="match status" value="1"/>
</dbReference>
<organism evidence="12 13">
    <name type="scientific">Vandammella animalimorsus</name>
    <dbReference type="NCBI Taxonomy" id="2029117"/>
    <lineage>
        <taxon>Bacteria</taxon>
        <taxon>Pseudomonadati</taxon>
        <taxon>Pseudomonadota</taxon>
        <taxon>Betaproteobacteria</taxon>
        <taxon>Burkholderiales</taxon>
        <taxon>Comamonadaceae</taxon>
        <taxon>Vandammella</taxon>
    </lineage>
</organism>
<accession>A0A3M6RKE0</accession>
<evidence type="ECO:0000256" key="7">
    <source>
        <dbReference type="ARBA" id="ARBA00040167"/>
    </source>
</evidence>
<evidence type="ECO:0000256" key="6">
    <source>
        <dbReference type="ARBA" id="ARBA00037589"/>
    </source>
</evidence>
<evidence type="ECO:0000256" key="10">
    <source>
        <dbReference type="SAM" id="MobiDB-lite"/>
    </source>
</evidence>
<dbReference type="GO" id="GO:0006782">
    <property type="term" value="P:protoporphyrinogen IX biosynthetic process"/>
    <property type="evidence" value="ECO:0007669"/>
    <property type="project" value="UniProtKB-UniRule"/>
</dbReference>
<evidence type="ECO:0000256" key="4">
    <source>
        <dbReference type="ARBA" id="ARBA00023239"/>
    </source>
</evidence>
<dbReference type="InterPro" id="IPR039793">
    <property type="entry name" value="UROS/Hem4"/>
</dbReference>
<evidence type="ECO:0000259" key="11">
    <source>
        <dbReference type="Pfam" id="PF02602"/>
    </source>
</evidence>
<keyword evidence="5 9" id="KW-0627">Porphyrin biosynthesis</keyword>
<evidence type="ECO:0000256" key="8">
    <source>
        <dbReference type="ARBA" id="ARBA00048617"/>
    </source>
</evidence>
<dbReference type="GO" id="GO:0006780">
    <property type="term" value="P:uroporphyrinogen III biosynthetic process"/>
    <property type="evidence" value="ECO:0007669"/>
    <property type="project" value="UniProtKB-UniRule"/>
</dbReference>
<comment type="similarity">
    <text evidence="2 9">Belongs to the uroporphyrinogen-III synthase family.</text>
</comment>
<name>A0A3M6RKE0_9BURK</name>
<evidence type="ECO:0000256" key="3">
    <source>
        <dbReference type="ARBA" id="ARBA00013109"/>
    </source>
</evidence>
<sequence>MRLVFCSSLPAATLPGKQHWHSTCQGPSAHPICRAVPRPAPLPSLILTRPTTQNAAWAAQFAAQGIDCIALPLIHIQFLDDAASVQRRLSVLAKLDQWAAIMHVSPNAVQGFWDAQAMQRWRQLSAGTESSANLPRLWSPGPGTAQALQAQGFAPEWVDQPAADAGQFDSEALWRQVQTQIQPGAQVLILRGSRAAASPAAPATPPQAQAQGDGQGRDWLARQLQQCGAQLQFLPVYRRSPPVWNTPQRDLALGAAAARRVWLLSSSEGVQHLPQLLPGQDAAFWRDQSAIVTHPRIAQAAQRIGFGQIHISAPTVQAITLCLQGLVR</sequence>
<dbReference type="UniPathway" id="UPA00251">
    <property type="reaction ID" value="UER00320"/>
</dbReference>